<accession>A0A4U0S085</accession>
<dbReference type="AlphaFoldDB" id="A0A4U0S085"/>
<name>A0A4U0S085_9ACTN</name>
<keyword evidence="2" id="KW-0378">Hydrolase</keyword>
<evidence type="ECO:0000313" key="3">
    <source>
        <dbReference type="Proteomes" id="UP000305778"/>
    </source>
</evidence>
<feature type="domain" description="AB hydrolase-1" evidence="1">
    <location>
        <begin position="34"/>
        <end position="256"/>
    </location>
</feature>
<dbReference type="EMBL" id="SUMC01000064">
    <property type="protein sequence ID" value="TKA02144.1"/>
    <property type="molecule type" value="Genomic_DNA"/>
</dbReference>
<evidence type="ECO:0000259" key="1">
    <source>
        <dbReference type="Pfam" id="PF12697"/>
    </source>
</evidence>
<gene>
    <name evidence="2" type="ORF">FCI23_39105</name>
</gene>
<keyword evidence="3" id="KW-1185">Reference proteome</keyword>
<comment type="caution">
    <text evidence="2">The sequence shown here is derived from an EMBL/GenBank/DDBJ whole genome shotgun (WGS) entry which is preliminary data.</text>
</comment>
<dbReference type="Pfam" id="PF12697">
    <property type="entry name" value="Abhydrolase_6"/>
    <property type="match status" value="1"/>
</dbReference>
<sequence length="266" mass="28098">MEGRRAGGPARLCRDRAIPAAAAGHNVAEPKPTVVFVHGAFADSSGWYGAMDRLRKDGYPVRAASNPLRGLPSDSAYVRDFLNSIKGPIILAGHSYGGEVITNAAAGDPDVKALVYVAASVPDVGESLADLTAHLVDHPATPLPLQEVEFTKPDGTQANDVYIDRAKFREVFAADVNPTVAAGMADAQEPIDLAALNQTATAAAWKTIPSWYLVAKQDQAISPDLERWMAKRIGAHTVEIDSSHAAMVSHPGAIADLVEQADRGTS</sequence>
<dbReference type="Gene3D" id="3.40.50.1820">
    <property type="entry name" value="alpha/beta hydrolase"/>
    <property type="match status" value="1"/>
</dbReference>
<dbReference type="PANTHER" id="PTHR37017">
    <property type="entry name" value="AB HYDROLASE-1 DOMAIN-CONTAINING PROTEIN-RELATED"/>
    <property type="match status" value="1"/>
</dbReference>
<dbReference type="OrthoDB" id="9814966at2"/>
<dbReference type="GO" id="GO:0016787">
    <property type="term" value="F:hydrolase activity"/>
    <property type="evidence" value="ECO:0007669"/>
    <property type="project" value="UniProtKB-KW"/>
</dbReference>
<dbReference type="InterPro" id="IPR029058">
    <property type="entry name" value="AB_hydrolase_fold"/>
</dbReference>
<dbReference type="Proteomes" id="UP000305778">
    <property type="component" value="Unassembled WGS sequence"/>
</dbReference>
<dbReference type="InterPro" id="IPR000073">
    <property type="entry name" value="AB_hydrolase_1"/>
</dbReference>
<dbReference type="InterPro" id="IPR052897">
    <property type="entry name" value="Sec-Metab_Biosynth_Hydrolase"/>
</dbReference>
<dbReference type="PANTHER" id="PTHR37017:SF11">
    <property type="entry name" value="ESTERASE_LIPASE_THIOESTERASE DOMAIN-CONTAINING PROTEIN"/>
    <property type="match status" value="1"/>
</dbReference>
<evidence type="ECO:0000313" key="2">
    <source>
        <dbReference type="EMBL" id="TKA02144.1"/>
    </source>
</evidence>
<protein>
    <submittedName>
        <fullName evidence="2">Alpha/beta hydrolase</fullName>
    </submittedName>
</protein>
<dbReference type="SUPFAM" id="SSF53474">
    <property type="entry name" value="alpha/beta-Hydrolases"/>
    <property type="match status" value="1"/>
</dbReference>
<reference evidence="2 3" key="1">
    <citation type="submission" date="2019-04" db="EMBL/GenBank/DDBJ databases">
        <title>Streptomyces oryziradicis sp. nov., a novel actinomycete isolated from rhizosphere soil of rice (Oryza sativa L.).</title>
        <authorList>
            <person name="Li C."/>
        </authorList>
    </citation>
    <scope>NUCLEOTIDE SEQUENCE [LARGE SCALE GENOMIC DNA]</scope>
    <source>
        <strain evidence="2 3">NEAU-C40</strain>
    </source>
</reference>
<proteinExistence type="predicted"/>
<organism evidence="2 3">
    <name type="scientific">Actinacidiphila oryziradicis</name>
    <dbReference type="NCBI Taxonomy" id="2571141"/>
    <lineage>
        <taxon>Bacteria</taxon>
        <taxon>Bacillati</taxon>
        <taxon>Actinomycetota</taxon>
        <taxon>Actinomycetes</taxon>
        <taxon>Kitasatosporales</taxon>
        <taxon>Streptomycetaceae</taxon>
        <taxon>Actinacidiphila</taxon>
    </lineage>
</organism>